<dbReference type="EMBL" id="JAODUP010003448">
    <property type="protein sequence ID" value="KAK2138261.1"/>
    <property type="molecule type" value="Genomic_DNA"/>
</dbReference>
<reference evidence="1" key="1">
    <citation type="journal article" date="2023" name="Mol. Biol. Evol.">
        <title>Third-Generation Sequencing Reveals the Adaptive Role of the Epigenome in Three Deep-Sea Polychaetes.</title>
        <authorList>
            <person name="Perez M."/>
            <person name="Aroh O."/>
            <person name="Sun Y."/>
            <person name="Lan Y."/>
            <person name="Juniper S.K."/>
            <person name="Young C.R."/>
            <person name="Angers B."/>
            <person name="Qian P.Y."/>
        </authorList>
    </citation>
    <scope>NUCLEOTIDE SEQUENCE</scope>
    <source>
        <strain evidence="1">P08H-3</strain>
    </source>
</reference>
<evidence type="ECO:0000313" key="2">
    <source>
        <dbReference type="Proteomes" id="UP001208570"/>
    </source>
</evidence>
<gene>
    <name evidence="1" type="ORF">LSH36_3457g00000</name>
</gene>
<keyword evidence="2" id="KW-1185">Reference proteome</keyword>
<evidence type="ECO:0000313" key="1">
    <source>
        <dbReference type="EMBL" id="KAK2138261.1"/>
    </source>
</evidence>
<comment type="caution">
    <text evidence="1">The sequence shown here is derived from an EMBL/GenBank/DDBJ whole genome shotgun (WGS) entry which is preliminary data.</text>
</comment>
<dbReference type="AlphaFoldDB" id="A0AAD9IP88"/>
<dbReference type="Proteomes" id="UP001208570">
    <property type="component" value="Unassembled WGS sequence"/>
</dbReference>
<feature type="non-terminal residue" evidence="1">
    <location>
        <position position="80"/>
    </location>
</feature>
<protein>
    <submittedName>
        <fullName evidence="1">Uncharacterized protein</fullName>
    </submittedName>
</protein>
<name>A0AAD9IP88_9ANNE</name>
<feature type="non-terminal residue" evidence="1">
    <location>
        <position position="1"/>
    </location>
</feature>
<sequence length="80" mass="8886">IILVTKLINFRVGIVIGVLKKKQTENTIRNYNQGGVTNSVVTGYPEAHERGPVMTPPDLMAYRAERSEADVISYNDANHT</sequence>
<accession>A0AAD9IP88</accession>
<organism evidence="1 2">
    <name type="scientific">Paralvinella palmiformis</name>
    <dbReference type="NCBI Taxonomy" id="53620"/>
    <lineage>
        <taxon>Eukaryota</taxon>
        <taxon>Metazoa</taxon>
        <taxon>Spiralia</taxon>
        <taxon>Lophotrochozoa</taxon>
        <taxon>Annelida</taxon>
        <taxon>Polychaeta</taxon>
        <taxon>Sedentaria</taxon>
        <taxon>Canalipalpata</taxon>
        <taxon>Terebellida</taxon>
        <taxon>Terebelliformia</taxon>
        <taxon>Alvinellidae</taxon>
        <taxon>Paralvinella</taxon>
    </lineage>
</organism>
<proteinExistence type="predicted"/>